<accession>A0AAD9A3W1</accession>
<sequence length="150" mass="16818">MILCSHIGSKVAGRDRTCCSLDHVSASLLGLTTNRQVERGLHSHHARFSICPDSSPCLHHPTSSPYLRRNCYPIRVLSKCLQTSHSKPKVDRRSMQFARGSKHPNVPSPHQVPSALRLQMRTLLCQTAMSGRFAETEPVGQEEKRTSFFI</sequence>
<dbReference type="EMBL" id="JAQOWY010000546">
    <property type="protein sequence ID" value="KAK1840609.1"/>
    <property type="molecule type" value="Genomic_DNA"/>
</dbReference>
<organism evidence="1 2">
    <name type="scientific">Colletotrichum chrysophilum</name>
    <dbReference type="NCBI Taxonomy" id="1836956"/>
    <lineage>
        <taxon>Eukaryota</taxon>
        <taxon>Fungi</taxon>
        <taxon>Dikarya</taxon>
        <taxon>Ascomycota</taxon>
        <taxon>Pezizomycotina</taxon>
        <taxon>Sordariomycetes</taxon>
        <taxon>Hypocreomycetidae</taxon>
        <taxon>Glomerellales</taxon>
        <taxon>Glomerellaceae</taxon>
        <taxon>Colletotrichum</taxon>
        <taxon>Colletotrichum gloeosporioides species complex</taxon>
    </lineage>
</organism>
<protein>
    <submittedName>
        <fullName evidence="1">Uncharacterized protein</fullName>
    </submittedName>
</protein>
<keyword evidence="2" id="KW-1185">Reference proteome</keyword>
<evidence type="ECO:0000313" key="1">
    <source>
        <dbReference type="EMBL" id="KAK1840609.1"/>
    </source>
</evidence>
<evidence type="ECO:0000313" key="2">
    <source>
        <dbReference type="Proteomes" id="UP001243330"/>
    </source>
</evidence>
<reference evidence="1" key="1">
    <citation type="submission" date="2023-01" db="EMBL/GenBank/DDBJ databases">
        <title>Colletotrichum chrysophilum M932 genome sequence.</title>
        <authorList>
            <person name="Baroncelli R."/>
        </authorList>
    </citation>
    <scope>NUCLEOTIDE SEQUENCE</scope>
    <source>
        <strain evidence="1">M932</strain>
    </source>
</reference>
<dbReference type="Proteomes" id="UP001243330">
    <property type="component" value="Unassembled WGS sequence"/>
</dbReference>
<proteinExistence type="predicted"/>
<gene>
    <name evidence="1" type="ORF">CCHR01_16763</name>
</gene>
<comment type="caution">
    <text evidence="1">The sequence shown here is derived from an EMBL/GenBank/DDBJ whole genome shotgun (WGS) entry which is preliminary data.</text>
</comment>
<name>A0AAD9A3W1_9PEZI</name>
<dbReference type="AlphaFoldDB" id="A0AAD9A3W1"/>